<protein>
    <recommendedName>
        <fullName evidence="1">PilZ domain-containing protein</fullName>
    </recommendedName>
</protein>
<dbReference type="eggNOG" id="ENOG502ZHR0">
    <property type="taxonomic scope" value="Bacteria"/>
</dbReference>
<keyword evidence="3" id="KW-1185">Reference proteome</keyword>
<dbReference type="Pfam" id="PF07238">
    <property type="entry name" value="PilZ"/>
    <property type="match status" value="1"/>
</dbReference>
<organism evidence="2 3">
    <name type="scientific">Vibrio caribbeanicus ATCC BAA-2122</name>
    <dbReference type="NCBI Taxonomy" id="796620"/>
    <lineage>
        <taxon>Bacteria</taxon>
        <taxon>Pseudomonadati</taxon>
        <taxon>Pseudomonadota</taxon>
        <taxon>Gammaproteobacteria</taxon>
        <taxon>Vibrionales</taxon>
        <taxon>Vibrionaceae</taxon>
        <taxon>Vibrio</taxon>
    </lineage>
</organism>
<evidence type="ECO:0000259" key="1">
    <source>
        <dbReference type="Pfam" id="PF07238"/>
    </source>
</evidence>
<feature type="domain" description="PilZ" evidence="1">
    <location>
        <begin position="6"/>
        <end position="85"/>
    </location>
</feature>
<proteinExistence type="predicted"/>
<accession>E3BL52</accession>
<reference evidence="2 3" key="1">
    <citation type="journal article" date="2012" name="Int. J. Syst. Evol. Microbiol.">
        <title>Vibrio caribbeanicus sp. nov., isolated from the marine sponge Scleritoderma cyanea.</title>
        <authorList>
            <person name="Hoffmann M."/>
            <person name="Monday S.R."/>
            <person name="Allard M.W."/>
            <person name="Strain E.A."/>
            <person name="Whittaker P."/>
            <person name="Naum M."/>
            <person name="McCarthy P.J."/>
            <person name="Lopez J.V."/>
            <person name="Fischer M."/>
            <person name="Brown E.W."/>
        </authorList>
    </citation>
    <scope>NUCLEOTIDE SEQUENCE [LARGE SCALE GENOMIC DNA]</scope>
    <source>
        <strain evidence="2 3">ATCC BAA-2122</strain>
    </source>
</reference>
<dbReference type="RefSeq" id="WP_009601783.1">
    <property type="nucleotide sequence ID" value="NZ_AEIU01000075.1"/>
</dbReference>
<name>E3BL52_9VIBR</name>
<evidence type="ECO:0000313" key="2">
    <source>
        <dbReference type="EMBL" id="EFP96396.1"/>
    </source>
</evidence>
<comment type="caution">
    <text evidence="2">The sequence shown here is derived from an EMBL/GenBank/DDBJ whole genome shotgun (WGS) entry which is preliminary data.</text>
</comment>
<dbReference type="InterPro" id="IPR009875">
    <property type="entry name" value="PilZ_domain"/>
</dbReference>
<dbReference type="OrthoDB" id="5894630at2"/>
<dbReference type="EMBL" id="AEIU01000075">
    <property type="protein sequence ID" value="EFP96396.1"/>
    <property type="molecule type" value="Genomic_DNA"/>
</dbReference>
<evidence type="ECO:0000313" key="3">
    <source>
        <dbReference type="Proteomes" id="UP000002943"/>
    </source>
</evidence>
<dbReference type="GO" id="GO:0035438">
    <property type="term" value="F:cyclic-di-GMP binding"/>
    <property type="evidence" value="ECO:0007669"/>
    <property type="project" value="InterPro"/>
</dbReference>
<dbReference type="Proteomes" id="UP000002943">
    <property type="component" value="Unassembled WGS sequence"/>
</dbReference>
<dbReference type="AlphaFoldDB" id="E3BL52"/>
<gene>
    <name evidence="2" type="ORF">VIBC2010_12544</name>
</gene>
<sequence length="124" mass="14637">MSSFEQKRQFYRLKYPKRARPYVRLGEEMFQVTEVSEGGMRMIVNNFNSMYKGLSIKGILNLNDEDQVEIEGAVLRFDQGEVIVQLRKGPTFKIMVEQQRHIKTKYPVFFAKLRERITLAQSIQ</sequence>